<dbReference type="Gene3D" id="3.80.10.10">
    <property type="entry name" value="Ribonuclease Inhibitor"/>
    <property type="match status" value="1"/>
</dbReference>
<proteinExistence type="predicted"/>
<evidence type="ECO:0000313" key="1">
    <source>
        <dbReference type="EMBL" id="CAL0321491.1"/>
    </source>
</evidence>
<comment type="caution">
    <text evidence="1">The sequence shown here is derived from an EMBL/GenBank/DDBJ whole genome shotgun (WGS) entry which is preliminary data.</text>
</comment>
<keyword evidence="2" id="KW-1185">Reference proteome</keyword>
<organism evidence="1 2">
    <name type="scientific">Lupinus luteus</name>
    <name type="common">European yellow lupine</name>
    <dbReference type="NCBI Taxonomy" id="3873"/>
    <lineage>
        <taxon>Eukaryota</taxon>
        <taxon>Viridiplantae</taxon>
        <taxon>Streptophyta</taxon>
        <taxon>Embryophyta</taxon>
        <taxon>Tracheophyta</taxon>
        <taxon>Spermatophyta</taxon>
        <taxon>Magnoliopsida</taxon>
        <taxon>eudicotyledons</taxon>
        <taxon>Gunneridae</taxon>
        <taxon>Pentapetalae</taxon>
        <taxon>rosids</taxon>
        <taxon>fabids</taxon>
        <taxon>Fabales</taxon>
        <taxon>Fabaceae</taxon>
        <taxon>Papilionoideae</taxon>
        <taxon>50 kb inversion clade</taxon>
        <taxon>genistoids sensu lato</taxon>
        <taxon>core genistoids</taxon>
        <taxon>Genisteae</taxon>
        <taxon>Lupinus</taxon>
    </lineage>
</organism>
<name>A0AAV1XIV5_LUPLU</name>
<accession>A0AAV1XIV5</accession>
<dbReference type="EMBL" id="CAXHTB010000015">
    <property type="protein sequence ID" value="CAL0321491.1"/>
    <property type="molecule type" value="Genomic_DNA"/>
</dbReference>
<protein>
    <submittedName>
        <fullName evidence="1">Uncharacterized protein</fullName>
    </submittedName>
</protein>
<dbReference type="Proteomes" id="UP001497480">
    <property type="component" value="Unassembled WGS sequence"/>
</dbReference>
<dbReference type="AlphaFoldDB" id="A0AAV1XIV5"/>
<evidence type="ECO:0000313" key="2">
    <source>
        <dbReference type="Proteomes" id="UP001497480"/>
    </source>
</evidence>
<gene>
    <name evidence="1" type="ORF">LLUT_LOCUS22551</name>
</gene>
<dbReference type="SUPFAM" id="SSF52058">
    <property type="entry name" value="L domain-like"/>
    <property type="match status" value="1"/>
</dbReference>
<sequence length="78" mass="8631">MGHIFCLSICAIDDVNLEKIDLSECKKLKSLPNLSKASKLKWANLTSCGSLLVVHSSVLSLNTLETLILDNWKKTQES</sequence>
<dbReference type="InterPro" id="IPR032675">
    <property type="entry name" value="LRR_dom_sf"/>
</dbReference>
<reference evidence="1 2" key="1">
    <citation type="submission" date="2024-03" db="EMBL/GenBank/DDBJ databases">
        <authorList>
            <person name="Martinez-Hernandez J."/>
        </authorList>
    </citation>
    <scope>NUCLEOTIDE SEQUENCE [LARGE SCALE GENOMIC DNA]</scope>
</reference>